<dbReference type="InterPro" id="IPR013783">
    <property type="entry name" value="Ig-like_fold"/>
</dbReference>
<dbReference type="CDD" id="cd00063">
    <property type="entry name" value="FN3"/>
    <property type="match status" value="1"/>
</dbReference>
<accession>A0A840CJA9</accession>
<feature type="signal peptide" evidence="1">
    <location>
        <begin position="1"/>
        <end position="23"/>
    </location>
</feature>
<dbReference type="SUPFAM" id="SSF49265">
    <property type="entry name" value="Fibronectin type III"/>
    <property type="match status" value="1"/>
</dbReference>
<evidence type="ECO:0000256" key="1">
    <source>
        <dbReference type="SAM" id="SignalP"/>
    </source>
</evidence>
<dbReference type="EMBL" id="JACIEP010000003">
    <property type="protein sequence ID" value="MBB4035251.1"/>
    <property type="molecule type" value="Genomic_DNA"/>
</dbReference>
<comment type="caution">
    <text evidence="3">The sequence shown here is derived from an EMBL/GenBank/DDBJ whole genome shotgun (WGS) entry which is preliminary data.</text>
</comment>
<dbReference type="InterPro" id="IPR003961">
    <property type="entry name" value="FN3_dom"/>
</dbReference>
<dbReference type="InterPro" id="IPR033803">
    <property type="entry name" value="CBD-like_Golvesin-Xly"/>
</dbReference>
<dbReference type="Proteomes" id="UP000555103">
    <property type="component" value="Unassembled WGS sequence"/>
</dbReference>
<keyword evidence="1" id="KW-0732">Signal</keyword>
<protein>
    <recommendedName>
        <fullName evidence="2">Fibronectin type-III domain-containing protein</fullName>
    </recommendedName>
</protein>
<gene>
    <name evidence="3" type="ORF">GGR21_001140</name>
</gene>
<name>A0A840CJA9_9BACT</name>
<feature type="domain" description="Fibronectin type-III" evidence="2">
    <location>
        <begin position="616"/>
        <end position="708"/>
    </location>
</feature>
<keyword evidence="4" id="KW-1185">Reference proteome</keyword>
<dbReference type="InterPro" id="IPR036116">
    <property type="entry name" value="FN3_sf"/>
</dbReference>
<dbReference type="AlphaFoldDB" id="A0A840CJA9"/>
<reference evidence="3 4" key="1">
    <citation type="submission" date="2020-08" db="EMBL/GenBank/DDBJ databases">
        <title>Genomic Encyclopedia of Type Strains, Phase IV (KMG-IV): sequencing the most valuable type-strain genomes for metagenomic binning, comparative biology and taxonomic classification.</title>
        <authorList>
            <person name="Goeker M."/>
        </authorList>
    </citation>
    <scope>NUCLEOTIDE SEQUENCE [LARGE SCALE GENOMIC DNA]</scope>
    <source>
        <strain evidence="3 4">DSM 104969</strain>
    </source>
</reference>
<dbReference type="PROSITE" id="PS50853">
    <property type="entry name" value="FN3"/>
    <property type="match status" value="1"/>
</dbReference>
<organism evidence="3 4">
    <name type="scientific">Dysgonomonas hofstadii</name>
    <dbReference type="NCBI Taxonomy" id="637886"/>
    <lineage>
        <taxon>Bacteria</taxon>
        <taxon>Pseudomonadati</taxon>
        <taxon>Bacteroidota</taxon>
        <taxon>Bacteroidia</taxon>
        <taxon>Bacteroidales</taxon>
        <taxon>Dysgonomonadaceae</taxon>
        <taxon>Dysgonomonas</taxon>
    </lineage>
</organism>
<evidence type="ECO:0000259" key="2">
    <source>
        <dbReference type="PROSITE" id="PS50853"/>
    </source>
</evidence>
<evidence type="ECO:0000313" key="4">
    <source>
        <dbReference type="Proteomes" id="UP000555103"/>
    </source>
</evidence>
<dbReference type="Gene3D" id="3.40.630.40">
    <property type="entry name" value="Zn-dependent exopeptidases"/>
    <property type="match status" value="1"/>
</dbReference>
<dbReference type="RefSeq" id="WP_183306188.1">
    <property type="nucleotide sequence ID" value="NZ_JACIEP010000003.1"/>
</dbReference>
<feature type="chain" id="PRO_5032477506" description="Fibronectin type-III domain-containing protein" evidence="1">
    <location>
        <begin position="24"/>
        <end position="1008"/>
    </location>
</feature>
<sequence>MKRLYTICFTTFLLFLFINETKAQTISDSIRKEIGKYLTEFSNKDVRVRNVRIDSVDVKKKTVSLFASLNLSYIAFTNNDVEEIYRHIKNVLPKDFRKYKVELISDTRKIEDLATFNRDKKELFANKLTKPLVTNTSKPYSPENGLKNHHLAMWQSHGWYYEQKLTRWEWQRARIFQTVEDLYTQSYVLPYLVPMLENAGANVLLPRERDIQRHEVIVDNDKVWDRSQYKETNGKDSWTAGSDEGFAYMKKSYLDGENPFRAGSYRKVKTVNKEPEASFCEWVPDIPEKGSYAVYISYKTLKNSTDDALYSVYHLGGKTDFTVNQKMGGGTWIFLGFFSFDKGVNDHCKIVLTNKSDKVGRILTADAVKIGGGMGNIARMPHPDGIVTNNTKSSESINADNIRLLPKADYKPGISGYPRYTEGARYWLQWAGVPDSVYNKSESRNDYTDDYQSRGFWVNYLAGGSSALPKQDGLNIPVDLAFAFHTDAGTTFNDSIIGTLGIYMTHHNDEKFENGKTRWTSRDLSMVIMDEIVNDIRREYEPNWTRRHVWNRSYSEARVPNVPTMLLELLSHQNFADMKYGLDPGFRFTVSRSIYKGMLKFVAKQYGYDYVVQPLPVKSFSASFSGDTEVELKWSGVEDVSESTAKPEKYIVYTRAGDGDFNNGIVVDNSTVRLPITKDKVYSFKVAALNKGGESFPSEILSVCRKSDQLGEVLIINGFDRLSAPYSFATKDSIGGFVDFIDHGVPDKVEYNYIGSQYEFRRIIPWMDDDAAGFGASNANFETTVVAGNIFDYPALHGRSIAKAGYSFVSANRDAVIEGYVNMNDFKLVDLILGKQRQTKIGRGAFPAGFKTFPKELQDKIAGYCEQGGNIFVSGAYVASDLWDTPDAQETDKKFATDILKYKWRVGRAAVEGKVKSVVSPYPSLTGNYEFYTKLNSDFYAVESPDAIEPVGNGGETVFRYSENNLSAGVAYKGDYKTLILGFPFETIKGESERDSLMKAVLSFMSGY</sequence>
<dbReference type="SUPFAM" id="SSF53187">
    <property type="entry name" value="Zn-dependent exopeptidases"/>
    <property type="match status" value="1"/>
</dbReference>
<dbReference type="Gene3D" id="2.60.40.10">
    <property type="entry name" value="Immunoglobulins"/>
    <property type="match status" value="1"/>
</dbReference>
<evidence type="ECO:0000313" key="3">
    <source>
        <dbReference type="EMBL" id="MBB4035251.1"/>
    </source>
</evidence>
<dbReference type="Pfam" id="PF25275">
    <property type="entry name" value="Golvesin_C"/>
    <property type="match status" value="1"/>
</dbReference>
<proteinExistence type="predicted"/>